<comment type="caution">
    <text evidence="9">The sequence shown here is derived from an EMBL/GenBank/DDBJ whole genome shotgun (WGS) entry which is preliminary data.</text>
</comment>
<dbReference type="EC" id="4.1.1.5" evidence="4"/>
<dbReference type="PIRSF" id="PIRSF001332">
    <property type="entry name" value="Acetolac_decarb"/>
    <property type="match status" value="1"/>
</dbReference>
<keyword evidence="6" id="KW-0210">Decarboxylase</keyword>
<evidence type="ECO:0000313" key="9">
    <source>
        <dbReference type="EMBL" id="GAB1317882.1"/>
    </source>
</evidence>
<reference evidence="9 10" key="1">
    <citation type="submission" date="2024-09" db="EMBL/GenBank/DDBJ databases">
        <title>Itraconazole resistance in Madurella fahalii resulting from another homologue of gene encoding cytochrome P450 14-alpha sterol demethylase (CYP51).</title>
        <authorList>
            <person name="Yoshioka I."/>
            <person name="Fahal A.H."/>
            <person name="Kaneko S."/>
            <person name="Yaguchi T."/>
        </authorList>
    </citation>
    <scope>NUCLEOTIDE SEQUENCE [LARGE SCALE GENOMIC DNA]</scope>
    <source>
        <strain evidence="9 10">IFM 68171</strain>
    </source>
</reference>
<dbReference type="Proteomes" id="UP001628179">
    <property type="component" value="Unassembled WGS sequence"/>
</dbReference>
<keyword evidence="7" id="KW-0005">Acetoin biosynthesis</keyword>
<name>A0ABQ0GJE0_9PEZI</name>
<evidence type="ECO:0000313" key="10">
    <source>
        <dbReference type="Proteomes" id="UP001628179"/>
    </source>
</evidence>
<evidence type="ECO:0000256" key="2">
    <source>
        <dbReference type="ARBA" id="ARBA00005170"/>
    </source>
</evidence>
<comment type="pathway">
    <text evidence="2">Polyol metabolism; (R,R)-butane-2,3-diol biosynthesis; (R,R)-butane-2,3-diol from pyruvate: step 2/3.</text>
</comment>
<comment type="similarity">
    <text evidence="3">Belongs to the alpha-acetolactate decarboxylase family.</text>
</comment>
<gene>
    <name evidence="9" type="ORF">MFIFM68171_08092</name>
</gene>
<keyword evidence="8" id="KW-0456">Lyase</keyword>
<sequence length="238" mass="26087">MAYNQVFQYSIVSALMDGVATHGTPIARVLAHGDHGLGTFRHMVGEMIVLDGEVYQMKADGSVVHISNPEETVTPFATVTRFRPTASIRATVTGKADLEALLTRLFPAARNHFLAIRMDGVFRKINVRTAGGQIKPREGMVDVCSRQTTHTFEGVKGVIVGFRCPQYVMGINIAGDHMHFITEDRQRGGHILAFETEGDVDIGVAQMSNFRLELPTEDDEFNQAALMLQAEGIKAVEG</sequence>
<dbReference type="RefSeq" id="XP_070919613.1">
    <property type="nucleotide sequence ID" value="XM_071063512.1"/>
</dbReference>
<dbReference type="PANTHER" id="PTHR35524">
    <property type="entry name" value="ALPHA-ACETOLACTATE DECARBOXYLASE"/>
    <property type="match status" value="1"/>
</dbReference>
<evidence type="ECO:0000256" key="8">
    <source>
        <dbReference type="ARBA" id="ARBA00023239"/>
    </source>
</evidence>
<dbReference type="CDD" id="cd17299">
    <property type="entry name" value="acetolactate_decarboxylase"/>
    <property type="match status" value="1"/>
</dbReference>
<dbReference type="Gene3D" id="3.30.1330.80">
    <property type="entry name" value="Hypothetical protein, similar to alpha- acetolactate decarboxylase, domain 2"/>
    <property type="match status" value="2"/>
</dbReference>
<evidence type="ECO:0000256" key="6">
    <source>
        <dbReference type="ARBA" id="ARBA00022793"/>
    </source>
</evidence>
<dbReference type="SUPFAM" id="SSF117856">
    <property type="entry name" value="AF0104/ALDC/Ptd012-like"/>
    <property type="match status" value="1"/>
</dbReference>
<evidence type="ECO:0000256" key="5">
    <source>
        <dbReference type="ARBA" id="ARBA00020164"/>
    </source>
</evidence>
<evidence type="ECO:0000256" key="3">
    <source>
        <dbReference type="ARBA" id="ARBA00007106"/>
    </source>
</evidence>
<dbReference type="Pfam" id="PF03306">
    <property type="entry name" value="AAL_decarboxy"/>
    <property type="match status" value="1"/>
</dbReference>
<keyword evidence="10" id="KW-1185">Reference proteome</keyword>
<evidence type="ECO:0000256" key="7">
    <source>
        <dbReference type="ARBA" id="ARBA00023061"/>
    </source>
</evidence>
<dbReference type="GeneID" id="98178835"/>
<protein>
    <recommendedName>
        <fullName evidence="5">Alpha-acetolactate decarboxylase</fullName>
        <ecNumber evidence="4">4.1.1.5</ecNumber>
    </recommendedName>
</protein>
<comment type="catalytic activity">
    <reaction evidence="1">
        <text>(2S)-2-acetolactate + H(+) = (R)-acetoin + CO2</text>
        <dbReference type="Rhea" id="RHEA:21580"/>
        <dbReference type="ChEBI" id="CHEBI:15378"/>
        <dbReference type="ChEBI" id="CHEBI:15686"/>
        <dbReference type="ChEBI" id="CHEBI:16526"/>
        <dbReference type="ChEBI" id="CHEBI:58476"/>
        <dbReference type="EC" id="4.1.1.5"/>
    </reaction>
</comment>
<accession>A0ABQ0GJE0</accession>
<proteinExistence type="inferred from homology"/>
<dbReference type="NCBIfam" id="TIGR01252">
    <property type="entry name" value="acetolac_decarb"/>
    <property type="match status" value="1"/>
</dbReference>
<dbReference type="EMBL" id="BAAFSV010000004">
    <property type="protein sequence ID" value="GAB1317882.1"/>
    <property type="molecule type" value="Genomic_DNA"/>
</dbReference>
<evidence type="ECO:0000256" key="1">
    <source>
        <dbReference type="ARBA" id="ARBA00001784"/>
    </source>
</evidence>
<dbReference type="PANTHER" id="PTHR35524:SF1">
    <property type="entry name" value="ALPHA-ACETOLACTATE DECARBOXYLASE"/>
    <property type="match status" value="1"/>
</dbReference>
<dbReference type="InterPro" id="IPR005128">
    <property type="entry name" value="Acetolactate_a_deCO2ase"/>
</dbReference>
<organism evidence="9 10">
    <name type="scientific">Madurella fahalii</name>
    <dbReference type="NCBI Taxonomy" id="1157608"/>
    <lineage>
        <taxon>Eukaryota</taxon>
        <taxon>Fungi</taxon>
        <taxon>Dikarya</taxon>
        <taxon>Ascomycota</taxon>
        <taxon>Pezizomycotina</taxon>
        <taxon>Sordariomycetes</taxon>
        <taxon>Sordariomycetidae</taxon>
        <taxon>Sordariales</taxon>
        <taxon>Sordariales incertae sedis</taxon>
        <taxon>Madurella</taxon>
    </lineage>
</organism>
<evidence type="ECO:0000256" key="4">
    <source>
        <dbReference type="ARBA" id="ARBA00013204"/>
    </source>
</evidence>